<dbReference type="RefSeq" id="WP_008862296.1">
    <property type="nucleotide sequence ID" value="NZ_CAXSNY010000007.1"/>
</dbReference>
<gene>
    <name evidence="4" type="ORF">HMPREF9448_01838</name>
</gene>
<protein>
    <recommendedName>
        <fullName evidence="2">Phosphoesterase</fullName>
        <ecNumber evidence="2">3.1.4.-</ecNumber>
    </recommendedName>
</protein>
<dbReference type="InterPro" id="IPR029052">
    <property type="entry name" value="Metallo-depent_PP-like"/>
</dbReference>
<evidence type="ECO:0000259" key="3">
    <source>
        <dbReference type="Pfam" id="PF12850"/>
    </source>
</evidence>
<dbReference type="Pfam" id="PF12850">
    <property type="entry name" value="Metallophos_2"/>
    <property type="match status" value="1"/>
</dbReference>
<proteinExistence type="inferred from homology"/>
<organism evidence="4 5">
    <name type="scientific">Barnesiella intestinihominis YIT 11860</name>
    <dbReference type="NCBI Taxonomy" id="742726"/>
    <lineage>
        <taxon>Bacteria</taxon>
        <taxon>Pseudomonadati</taxon>
        <taxon>Bacteroidota</taxon>
        <taxon>Bacteroidia</taxon>
        <taxon>Bacteroidales</taxon>
        <taxon>Barnesiellaceae</taxon>
        <taxon>Barnesiella</taxon>
    </lineage>
</organism>
<evidence type="ECO:0000313" key="5">
    <source>
        <dbReference type="Proteomes" id="UP000006044"/>
    </source>
</evidence>
<reference evidence="4 5" key="1">
    <citation type="submission" date="2012-08" db="EMBL/GenBank/DDBJ databases">
        <title>The Genome Sequence of Barnesiella intestinihominis YIT 11860.</title>
        <authorList>
            <consortium name="The Broad Institute Genome Sequencing Platform"/>
            <person name="Earl A."/>
            <person name="Ward D."/>
            <person name="Feldgarden M."/>
            <person name="Gevers D."/>
            <person name="Morotomi M."/>
            <person name="Walker B."/>
            <person name="Young S.K."/>
            <person name="Zeng Q."/>
            <person name="Gargeya S."/>
            <person name="Fitzgerald M."/>
            <person name="Haas B."/>
            <person name="Abouelleil A."/>
            <person name="Alvarado L."/>
            <person name="Arachchi H.M."/>
            <person name="Berlin A.M."/>
            <person name="Chapman S.B."/>
            <person name="Goldberg J."/>
            <person name="Griggs A."/>
            <person name="Gujja S."/>
            <person name="Hansen M."/>
            <person name="Howarth C."/>
            <person name="Imamovic A."/>
            <person name="Larimer J."/>
            <person name="McCowen C."/>
            <person name="Montmayeur A."/>
            <person name="Murphy C."/>
            <person name="Neiman D."/>
            <person name="Pearson M."/>
            <person name="Priest M."/>
            <person name="Roberts A."/>
            <person name="Saif S."/>
            <person name="Shea T."/>
            <person name="Sisk P."/>
            <person name="Sykes S."/>
            <person name="Wortman J."/>
            <person name="Nusbaum C."/>
            <person name="Birren B."/>
        </authorList>
    </citation>
    <scope>NUCLEOTIDE SEQUENCE [LARGE SCALE GENOMIC DNA]</scope>
    <source>
        <strain evidence="4 5">YIT 11860</strain>
    </source>
</reference>
<dbReference type="GO" id="GO:0046872">
    <property type="term" value="F:metal ion binding"/>
    <property type="evidence" value="ECO:0007669"/>
    <property type="project" value="UniProtKB-KW"/>
</dbReference>
<dbReference type="HOGENOM" id="CLU_063749_3_1_10"/>
<dbReference type="SUPFAM" id="SSF56300">
    <property type="entry name" value="Metallo-dependent phosphatases"/>
    <property type="match status" value="1"/>
</dbReference>
<dbReference type="PATRIC" id="fig|742726.3.peg.1927"/>
<dbReference type="NCBIfam" id="TIGR00040">
    <property type="entry name" value="yfcE"/>
    <property type="match status" value="1"/>
</dbReference>
<accession>K0XH39</accession>
<dbReference type="STRING" id="742726.HMPREF9448_01838"/>
<dbReference type="InterPro" id="IPR024654">
    <property type="entry name" value="Calcineurin-like_PHP_lpxH"/>
</dbReference>
<dbReference type="eggNOG" id="COG0622">
    <property type="taxonomic scope" value="Bacteria"/>
</dbReference>
<dbReference type="OrthoDB" id="9785951at2"/>
<evidence type="ECO:0000313" key="4">
    <source>
        <dbReference type="EMBL" id="EJZ63190.1"/>
    </source>
</evidence>
<dbReference type="GO" id="GO:0016787">
    <property type="term" value="F:hydrolase activity"/>
    <property type="evidence" value="ECO:0007669"/>
    <property type="project" value="UniProtKB-UniRule"/>
</dbReference>
<dbReference type="Proteomes" id="UP000006044">
    <property type="component" value="Unassembled WGS sequence"/>
</dbReference>
<dbReference type="Gene3D" id="3.60.21.10">
    <property type="match status" value="1"/>
</dbReference>
<evidence type="ECO:0000256" key="2">
    <source>
        <dbReference type="RuleBase" id="RU362039"/>
    </source>
</evidence>
<evidence type="ECO:0000256" key="1">
    <source>
        <dbReference type="ARBA" id="ARBA00008950"/>
    </source>
</evidence>
<dbReference type="AlphaFoldDB" id="K0XH39"/>
<dbReference type="GeneID" id="77849065"/>
<dbReference type="EC" id="3.1.4.-" evidence="2"/>
<comment type="similarity">
    <text evidence="1 2">Belongs to the metallophosphoesterase superfamily. YfcE family.</text>
</comment>
<dbReference type="EMBL" id="ADLE01000014">
    <property type="protein sequence ID" value="EJZ63190.1"/>
    <property type="molecule type" value="Genomic_DNA"/>
</dbReference>
<name>K0XH39_9BACT</name>
<keyword evidence="5" id="KW-1185">Reference proteome</keyword>
<feature type="domain" description="Calcineurin-like phosphoesterase" evidence="3">
    <location>
        <begin position="3"/>
        <end position="150"/>
    </location>
</feature>
<sequence length="165" mass="19226">MVKIGLLSDTHAWWDDRYEKYFAECDEIWHAGDIGSVQVADRFEALKPFRAVYGNIDGQELRIRYPQHQRFSIENTDIWITHIGGYPGRYAREVTPEIYIHPPQLFISGHSHILKVLYDKTLHCLHINPGAAGMYGFHKKRTLVRFAIDKGEFKDLEVIELADNR</sequence>
<comment type="caution">
    <text evidence="4">The sequence shown here is derived from an EMBL/GenBank/DDBJ whole genome shotgun (WGS) entry which is preliminary data.</text>
</comment>
<keyword evidence="2" id="KW-0479">Metal-binding</keyword>
<comment type="cofactor">
    <cofactor evidence="2">
        <name>a divalent metal cation</name>
        <dbReference type="ChEBI" id="CHEBI:60240"/>
    </cofactor>
</comment>
<dbReference type="InterPro" id="IPR000979">
    <property type="entry name" value="Phosphodiesterase_MJ0936/Vps29"/>
</dbReference>